<comment type="caution">
    <text evidence="2">The sequence shown here is derived from an EMBL/GenBank/DDBJ whole genome shotgun (WGS) entry which is preliminary data.</text>
</comment>
<evidence type="ECO:0000256" key="1">
    <source>
        <dbReference type="SAM" id="Phobius"/>
    </source>
</evidence>
<name>A0A420IK76_9PEZI</name>
<reference evidence="2 3" key="1">
    <citation type="journal article" date="2018" name="BMC Genomics">
        <title>Comparative genome analyses reveal sequence features reflecting distinct modes of host-adaptation between dicot and monocot powdery mildew.</title>
        <authorList>
            <person name="Wu Y."/>
            <person name="Ma X."/>
            <person name="Pan Z."/>
            <person name="Kale S.D."/>
            <person name="Song Y."/>
            <person name="King H."/>
            <person name="Zhang Q."/>
            <person name="Presley C."/>
            <person name="Deng X."/>
            <person name="Wei C.I."/>
            <person name="Xiao S."/>
        </authorList>
    </citation>
    <scope>NUCLEOTIDE SEQUENCE [LARGE SCALE GENOMIC DNA]</scope>
    <source>
        <strain evidence="2">UCSC1</strain>
    </source>
</reference>
<accession>A0A420IK76</accession>
<feature type="transmembrane region" description="Helical" evidence="1">
    <location>
        <begin position="190"/>
        <end position="208"/>
    </location>
</feature>
<dbReference type="EMBL" id="MCBR01008207">
    <property type="protein sequence ID" value="RKF74937.1"/>
    <property type="molecule type" value="Genomic_DNA"/>
</dbReference>
<keyword evidence="1" id="KW-1133">Transmembrane helix</keyword>
<dbReference type="Proteomes" id="UP000285405">
    <property type="component" value="Unassembled WGS sequence"/>
</dbReference>
<evidence type="ECO:0000313" key="3">
    <source>
        <dbReference type="Proteomes" id="UP000285405"/>
    </source>
</evidence>
<evidence type="ECO:0000313" key="2">
    <source>
        <dbReference type="EMBL" id="RKF74937.1"/>
    </source>
</evidence>
<dbReference type="AlphaFoldDB" id="A0A420IK76"/>
<keyword evidence="1" id="KW-0472">Membrane</keyword>
<gene>
    <name evidence="2" type="ORF">GcC1_082032</name>
</gene>
<protein>
    <submittedName>
        <fullName evidence="2">Uncharacterized protein</fullName>
    </submittedName>
</protein>
<sequence>MTERMDVSTGMITGSRYKYINFDEDEDEIYESIEINEPALLASKVLKEIGQFLKSELNQPMKRQPTLAKKYKDKNSEKCIVMRAEFKTFIKSSNKLIDAIEKKNWVPKKPLTVGDFMSEIKSRLSFRSSISRTKKRLIRRRLKMMQKLWASRKPVSFICKLYFYFLLVAHFTLIFLFFFQIHFIQHVHTTIIYFLPIATPANLFLHYYSTILTRTNLELSKTQFYRAATKAL</sequence>
<proteinExistence type="predicted"/>
<keyword evidence="1" id="KW-0812">Transmembrane</keyword>
<organism evidence="2 3">
    <name type="scientific">Golovinomyces cichoracearum</name>
    <dbReference type="NCBI Taxonomy" id="62708"/>
    <lineage>
        <taxon>Eukaryota</taxon>
        <taxon>Fungi</taxon>
        <taxon>Dikarya</taxon>
        <taxon>Ascomycota</taxon>
        <taxon>Pezizomycotina</taxon>
        <taxon>Leotiomycetes</taxon>
        <taxon>Erysiphales</taxon>
        <taxon>Erysiphaceae</taxon>
        <taxon>Golovinomyces</taxon>
    </lineage>
</organism>
<feature type="transmembrane region" description="Helical" evidence="1">
    <location>
        <begin position="161"/>
        <end position="184"/>
    </location>
</feature>